<dbReference type="AlphaFoldDB" id="A0A6A3T4Y7"/>
<evidence type="ECO:0000313" key="1">
    <source>
        <dbReference type="EMBL" id="KAE8944292.1"/>
    </source>
</evidence>
<sequence length="31" mass="3522">MLVLADYNVDLSLSTISRHLLGMLYTVKQVQ</sequence>
<dbReference type="EMBL" id="QXGA01000146">
    <property type="protein sequence ID" value="KAE9151465.1"/>
    <property type="molecule type" value="Genomic_DNA"/>
</dbReference>
<dbReference type="Proteomes" id="UP000429523">
    <property type="component" value="Unassembled WGS sequence"/>
</dbReference>
<evidence type="ECO:0000313" key="2">
    <source>
        <dbReference type="EMBL" id="KAE9129691.1"/>
    </source>
</evidence>
<name>A0A6A3T4Y7_9STRA</name>
<dbReference type="EMBL" id="QXGE01000167">
    <property type="protein sequence ID" value="KAE9321760.1"/>
    <property type="molecule type" value="Genomic_DNA"/>
</dbReference>
<comment type="caution">
    <text evidence="2">The sequence shown here is derived from an EMBL/GenBank/DDBJ whole genome shotgun (WGS) entry which is preliminary data.</text>
</comment>
<gene>
    <name evidence="4" type="ORF">PF001_g4736</name>
    <name evidence="3" type="ORF">PF006_g4241</name>
    <name evidence="2" type="ORF">PF007_g4790</name>
    <name evidence="1" type="ORF">PF009_g6036</name>
</gene>
<evidence type="ECO:0000313" key="8">
    <source>
        <dbReference type="Proteomes" id="UP000441208"/>
    </source>
</evidence>
<dbReference type="EMBL" id="QXGF01000211">
    <property type="protein sequence ID" value="KAE8944292.1"/>
    <property type="molecule type" value="Genomic_DNA"/>
</dbReference>
<proteinExistence type="predicted"/>
<dbReference type="Proteomes" id="UP000437068">
    <property type="component" value="Unassembled WGS sequence"/>
</dbReference>
<dbReference type="Proteomes" id="UP000440732">
    <property type="component" value="Unassembled WGS sequence"/>
</dbReference>
<organism evidence="2 8">
    <name type="scientific">Phytophthora fragariae</name>
    <dbReference type="NCBI Taxonomy" id="53985"/>
    <lineage>
        <taxon>Eukaryota</taxon>
        <taxon>Sar</taxon>
        <taxon>Stramenopiles</taxon>
        <taxon>Oomycota</taxon>
        <taxon>Peronosporomycetes</taxon>
        <taxon>Peronosporales</taxon>
        <taxon>Peronosporaceae</taxon>
        <taxon>Phytophthora</taxon>
    </lineage>
</organism>
<evidence type="ECO:0000313" key="7">
    <source>
        <dbReference type="Proteomes" id="UP000440732"/>
    </source>
</evidence>
<evidence type="ECO:0000313" key="4">
    <source>
        <dbReference type="EMBL" id="KAE9321760.1"/>
    </source>
</evidence>
<evidence type="ECO:0000313" key="5">
    <source>
        <dbReference type="Proteomes" id="UP000429523"/>
    </source>
</evidence>
<evidence type="ECO:0000313" key="6">
    <source>
        <dbReference type="Proteomes" id="UP000437068"/>
    </source>
</evidence>
<reference evidence="5 6" key="1">
    <citation type="submission" date="2018-08" db="EMBL/GenBank/DDBJ databases">
        <title>Genomic investigation of the strawberry pathogen Phytophthora fragariae indicates pathogenicity is determined by transcriptional variation in three key races.</title>
        <authorList>
            <person name="Adams T.M."/>
            <person name="Armitage A.D."/>
            <person name="Sobczyk M.K."/>
            <person name="Bates H.J."/>
            <person name="Dunwell J.M."/>
            <person name="Nellist C.F."/>
            <person name="Harrison R.J."/>
        </authorList>
    </citation>
    <scope>NUCLEOTIDE SEQUENCE [LARGE SCALE GENOMIC DNA]</scope>
    <source>
        <strain evidence="4 6">A4</strain>
        <strain evidence="3 7">NOV-5</strain>
        <strain evidence="2 8">NOV-71</strain>
        <strain evidence="1 5">NOV-9</strain>
    </source>
</reference>
<protein>
    <submittedName>
        <fullName evidence="2">Uncharacterized protein</fullName>
    </submittedName>
</protein>
<evidence type="ECO:0000313" key="3">
    <source>
        <dbReference type="EMBL" id="KAE9151465.1"/>
    </source>
</evidence>
<dbReference type="Proteomes" id="UP000441208">
    <property type="component" value="Unassembled WGS sequence"/>
</dbReference>
<accession>A0A6A3T4Y7</accession>
<dbReference type="EMBL" id="QXFZ01000156">
    <property type="protein sequence ID" value="KAE9129691.1"/>
    <property type="molecule type" value="Genomic_DNA"/>
</dbReference>